<dbReference type="Proteomes" id="UP000182248">
    <property type="component" value="Unassembled WGS sequence"/>
</dbReference>
<protein>
    <recommendedName>
        <fullName evidence="4">DUF3857 domain-containing protein</fullName>
    </recommendedName>
</protein>
<dbReference type="EMBL" id="FPJE01000008">
    <property type="protein sequence ID" value="SFW45590.1"/>
    <property type="molecule type" value="Genomic_DNA"/>
</dbReference>
<evidence type="ECO:0000313" key="2">
    <source>
        <dbReference type="EMBL" id="SFW45590.1"/>
    </source>
</evidence>
<name>A0A1K1PFY4_9FLAO</name>
<dbReference type="Gene3D" id="2.60.40.3140">
    <property type="match status" value="1"/>
</dbReference>
<gene>
    <name evidence="2" type="ORF">SAMN02927921_01697</name>
</gene>
<accession>A0A1K1PFY4</accession>
<dbReference type="Gene3D" id="2.60.120.1130">
    <property type="match status" value="1"/>
</dbReference>
<evidence type="ECO:0000313" key="3">
    <source>
        <dbReference type="Proteomes" id="UP000182248"/>
    </source>
</evidence>
<keyword evidence="3" id="KW-1185">Reference proteome</keyword>
<proteinExistence type="predicted"/>
<evidence type="ECO:0008006" key="4">
    <source>
        <dbReference type="Google" id="ProtNLM"/>
    </source>
</evidence>
<dbReference type="STRING" id="1150368.SAMN02927921_01697"/>
<dbReference type="OrthoDB" id="98874at2"/>
<evidence type="ECO:0000256" key="1">
    <source>
        <dbReference type="SAM" id="SignalP"/>
    </source>
</evidence>
<organism evidence="2 3">
    <name type="scientific">Sinomicrobium oceani</name>
    <dbReference type="NCBI Taxonomy" id="1150368"/>
    <lineage>
        <taxon>Bacteria</taxon>
        <taxon>Pseudomonadati</taxon>
        <taxon>Bacteroidota</taxon>
        <taxon>Flavobacteriia</taxon>
        <taxon>Flavobacteriales</taxon>
        <taxon>Flavobacteriaceae</taxon>
        <taxon>Sinomicrobium</taxon>
    </lineage>
</organism>
<sequence>MTNQSLYTTVLVMLSFLVFSNAQQNASPAFDFGKVSPEDISMLHYDKDTVANALVLYEKGVSKIEKNSYGFVVLSTEVTRRIKILKPEGVHEATVEIPLHKSTDNKRKEKFIKAEAISFNDARPGTWLHKKDIFTEHVNENYDLVKFTIPDVKEGTVIDYRYKTESPFLFNFNTWRFQSDLPKLYSEYHTSIPANYKYNIKLTGFQPLHHKESVLKKDCFYFQGVGTADCVVSNYIMKDIPAFKEEDYMISRHNYLSAIDYELETFEGFDGMKKKYTKSWKDVDKEIKYGEEIGKQARKENYFSRLIPSEISEMTTGLEKAKKIYYSLQKELFWNNANYIFTRVDVKEAFDRKSGSHAELNLILLNFLKAEGFKADFMLLSTRDQSLPTKLYPVISEFNYLVVKLDIEDQSYLLDISDKNVLFGMLPFKALNSYGRVMDMENGSYWYDITPLKGNKTMISTQISLSDSRPATIAIQTTSSGYHALSKRNKLRSKSQEEYEESLQDEFDKQGLYELEKYTVDHLESPEDQLAEHYSLVMENDTDAPMIVLYPFIAERITKNPFTLEERTYPVDFGYPFSFIYITAIDLGEHYEIKELPGDKIMKLEDGSAKLTYHTSRNGNVIYINSNLKFSRPIFTATEYGALKKLYTELISLQNKQPVILEKKL</sequence>
<dbReference type="AlphaFoldDB" id="A0A1K1PFY4"/>
<keyword evidence="1" id="KW-0732">Signal</keyword>
<feature type="signal peptide" evidence="1">
    <location>
        <begin position="1"/>
        <end position="26"/>
    </location>
</feature>
<reference evidence="2 3" key="1">
    <citation type="submission" date="2016-11" db="EMBL/GenBank/DDBJ databases">
        <authorList>
            <person name="Jaros S."/>
            <person name="Januszkiewicz K."/>
            <person name="Wedrychowicz H."/>
        </authorList>
    </citation>
    <scope>NUCLEOTIDE SEQUENCE [LARGE SCALE GENOMIC DNA]</scope>
    <source>
        <strain evidence="2 3">CGMCC 1.12145</strain>
    </source>
</reference>
<dbReference type="Gene3D" id="3.10.620.30">
    <property type="match status" value="1"/>
</dbReference>
<dbReference type="RefSeq" id="WP_072316936.1">
    <property type="nucleotide sequence ID" value="NZ_FPJE01000008.1"/>
</dbReference>
<feature type="chain" id="PRO_5009666604" description="DUF3857 domain-containing protein" evidence="1">
    <location>
        <begin position="27"/>
        <end position="665"/>
    </location>
</feature>